<keyword evidence="4" id="KW-1185">Reference proteome</keyword>
<feature type="chain" id="PRO_5046331743" evidence="1">
    <location>
        <begin position="29"/>
        <end position="97"/>
    </location>
</feature>
<name>A0ABZ2PEV6_9NOCA</name>
<dbReference type="Proteomes" id="UP001432000">
    <property type="component" value="Chromosome"/>
</dbReference>
<feature type="domain" description="PASTA" evidence="2">
    <location>
        <begin position="30"/>
        <end position="96"/>
    </location>
</feature>
<dbReference type="PROSITE" id="PS51178">
    <property type="entry name" value="PASTA"/>
    <property type="match status" value="1"/>
</dbReference>
<proteinExistence type="predicted"/>
<dbReference type="Pfam" id="PF03793">
    <property type="entry name" value="PASTA"/>
    <property type="match status" value="1"/>
</dbReference>
<evidence type="ECO:0000259" key="2">
    <source>
        <dbReference type="PROSITE" id="PS51178"/>
    </source>
</evidence>
<dbReference type="EMBL" id="CP147846">
    <property type="protein sequence ID" value="WXG66472.1"/>
    <property type="molecule type" value="Genomic_DNA"/>
</dbReference>
<evidence type="ECO:0000313" key="4">
    <source>
        <dbReference type="Proteomes" id="UP001432000"/>
    </source>
</evidence>
<dbReference type="Gene3D" id="3.30.10.20">
    <property type="match status" value="1"/>
</dbReference>
<gene>
    <name evidence="3" type="ORF">WDS16_14290</name>
</gene>
<accession>A0ABZ2PEV6</accession>
<dbReference type="RefSeq" id="WP_338885918.1">
    <property type="nucleotide sequence ID" value="NZ_CP147846.1"/>
</dbReference>
<feature type="signal peptide" evidence="1">
    <location>
        <begin position="1"/>
        <end position="28"/>
    </location>
</feature>
<dbReference type="SMART" id="SM00740">
    <property type="entry name" value="PASTA"/>
    <property type="match status" value="1"/>
</dbReference>
<protein>
    <submittedName>
        <fullName evidence="3">PASTA domain-containing protein</fullName>
    </submittedName>
</protein>
<sequence>MRTSFKKAVAVIAAVGAVSVGGASVASASTVGQIAVPDVVGYSAPVAVDVLENAGFTSVRVAGPYGDSAETTVTRTSVADDAVVAENTPITIFVDPW</sequence>
<dbReference type="CDD" id="cd06577">
    <property type="entry name" value="PASTA_pknB"/>
    <property type="match status" value="1"/>
</dbReference>
<reference evidence="3 4" key="1">
    <citation type="submission" date="2024-03" db="EMBL/GenBank/DDBJ databases">
        <title>Natural products discovery in diverse microorganisms through a two-stage MS feature dereplication strategy.</title>
        <authorList>
            <person name="Zhang R."/>
        </authorList>
    </citation>
    <scope>NUCLEOTIDE SEQUENCE [LARGE SCALE GENOMIC DNA]</scope>
    <source>
        <strain evidence="3 4">18930</strain>
    </source>
</reference>
<organism evidence="3 4">
    <name type="scientific">Rhodococcus sovatensis</name>
    <dbReference type="NCBI Taxonomy" id="1805840"/>
    <lineage>
        <taxon>Bacteria</taxon>
        <taxon>Bacillati</taxon>
        <taxon>Actinomycetota</taxon>
        <taxon>Actinomycetes</taxon>
        <taxon>Mycobacteriales</taxon>
        <taxon>Nocardiaceae</taxon>
        <taxon>Rhodococcus</taxon>
    </lineage>
</organism>
<evidence type="ECO:0000313" key="3">
    <source>
        <dbReference type="EMBL" id="WXG66472.1"/>
    </source>
</evidence>
<keyword evidence="1" id="KW-0732">Signal</keyword>
<evidence type="ECO:0000256" key="1">
    <source>
        <dbReference type="SAM" id="SignalP"/>
    </source>
</evidence>
<dbReference type="InterPro" id="IPR005543">
    <property type="entry name" value="PASTA_dom"/>
</dbReference>